<feature type="signal peptide" evidence="1">
    <location>
        <begin position="1"/>
        <end position="24"/>
    </location>
</feature>
<reference evidence="2 3" key="1">
    <citation type="submission" date="2014-11" db="EMBL/GenBank/DDBJ databases">
        <title>Genetic blueprint of the zoonotic pathogen Toxocara canis.</title>
        <authorList>
            <person name="Zhu X.-Q."/>
            <person name="Korhonen P.K."/>
            <person name="Cai H."/>
            <person name="Young N.D."/>
            <person name="Nejsum P."/>
            <person name="von Samson-Himmelstjerna G."/>
            <person name="Boag P.R."/>
            <person name="Tan P."/>
            <person name="Li Q."/>
            <person name="Min J."/>
            <person name="Yang Y."/>
            <person name="Wang X."/>
            <person name="Fang X."/>
            <person name="Hall R.S."/>
            <person name="Hofmann A."/>
            <person name="Sternberg P.W."/>
            <person name="Jex A.R."/>
            <person name="Gasser R.B."/>
        </authorList>
    </citation>
    <scope>NUCLEOTIDE SEQUENCE [LARGE SCALE GENOMIC DNA]</scope>
    <source>
        <strain evidence="2">PN_DK_2014</strain>
    </source>
</reference>
<dbReference type="Proteomes" id="UP000031036">
    <property type="component" value="Unassembled WGS sequence"/>
</dbReference>
<accession>A0A0B2UV52</accession>
<dbReference type="AlphaFoldDB" id="A0A0B2UV52"/>
<evidence type="ECO:0000256" key="1">
    <source>
        <dbReference type="SAM" id="SignalP"/>
    </source>
</evidence>
<protein>
    <submittedName>
        <fullName evidence="2">Uncharacterized protein</fullName>
    </submittedName>
</protein>
<keyword evidence="3" id="KW-1185">Reference proteome</keyword>
<name>A0A0B2UV52_TOXCA</name>
<comment type="caution">
    <text evidence="2">The sequence shown here is derived from an EMBL/GenBank/DDBJ whole genome shotgun (WGS) entry which is preliminary data.</text>
</comment>
<keyword evidence="1" id="KW-0732">Signal</keyword>
<proteinExistence type="predicted"/>
<sequence length="61" mass="6989">MSAVTFTLMITLLFLQSPYTPSEAAGEALDTFLENYFRRIHGIRLRHPCPNPLPAHYINEL</sequence>
<dbReference type="EMBL" id="JPKZ01003225">
    <property type="protein sequence ID" value="KHN72700.1"/>
    <property type="molecule type" value="Genomic_DNA"/>
</dbReference>
<feature type="chain" id="PRO_5002077642" evidence="1">
    <location>
        <begin position="25"/>
        <end position="61"/>
    </location>
</feature>
<evidence type="ECO:0000313" key="2">
    <source>
        <dbReference type="EMBL" id="KHN72700.1"/>
    </source>
</evidence>
<organism evidence="2 3">
    <name type="scientific">Toxocara canis</name>
    <name type="common">Canine roundworm</name>
    <dbReference type="NCBI Taxonomy" id="6265"/>
    <lineage>
        <taxon>Eukaryota</taxon>
        <taxon>Metazoa</taxon>
        <taxon>Ecdysozoa</taxon>
        <taxon>Nematoda</taxon>
        <taxon>Chromadorea</taxon>
        <taxon>Rhabditida</taxon>
        <taxon>Spirurina</taxon>
        <taxon>Ascaridomorpha</taxon>
        <taxon>Ascaridoidea</taxon>
        <taxon>Toxocaridae</taxon>
        <taxon>Toxocara</taxon>
    </lineage>
</organism>
<evidence type="ECO:0000313" key="3">
    <source>
        <dbReference type="Proteomes" id="UP000031036"/>
    </source>
</evidence>
<gene>
    <name evidence="2" type="ORF">Tcan_07233</name>
</gene>